<keyword evidence="3" id="KW-0436">Ligase</keyword>
<evidence type="ECO:0000256" key="9">
    <source>
        <dbReference type="ARBA" id="ARBA00023146"/>
    </source>
</evidence>
<gene>
    <name evidence="14" type="primary">PLEST009745</name>
    <name evidence="14" type="ORF">PLESTB_001449000</name>
</gene>
<comment type="similarity">
    <text evidence="1">Belongs to the class-II aminoacyl-tRNA synthetase family.</text>
</comment>
<dbReference type="SMART" id="SM00863">
    <property type="entry name" value="tRNA_SAD"/>
    <property type="match status" value="1"/>
</dbReference>
<evidence type="ECO:0000256" key="5">
    <source>
        <dbReference type="ARBA" id="ARBA00022741"/>
    </source>
</evidence>
<evidence type="ECO:0000256" key="11">
    <source>
        <dbReference type="ARBA" id="ARBA00049515"/>
    </source>
</evidence>
<dbReference type="CDD" id="cd00771">
    <property type="entry name" value="ThrRS_core"/>
    <property type="match status" value="1"/>
</dbReference>
<dbReference type="PANTHER" id="PTHR11451:SF44">
    <property type="entry name" value="THREONINE--TRNA LIGASE, CHLOROPLASTIC_MITOCHONDRIAL 2"/>
    <property type="match status" value="1"/>
</dbReference>
<evidence type="ECO:0000256" key="3">
    <source>
        <dbReference type="ARBA" id="ARBA00022598"/>
    </source>
</evidence>
<dbReference type="Gene3D" id="3.30.930.10">
    <property type="entry name" value="Bira Bifunctional Protein, Domain 2"/>
    <property type="match status" value="1"/>
</dbReference>
<keyword evidence="7" id="KW-0067">ATP-binding</keyword>
<feature type="domain" description="Aminoacyl-transfer RNA synthetases class-II family profile" evidence="13">
    <location>
        <begin position="430"/>
        <end position="699"/>
    </location>
</feature>
<dbReference type="InterPro" id="IPR012947">
    <property type="entry name" value="tRNA_SAD"/>
</dbReference>
<dbReference type="FunFam" id="3.40.50.800:FF:000001">
    <property type="entry name" value="Threonine--tRNA ligase"/>
    <property type="match status" value="1"/>
</dbReference>
<dbReference type="InterPro" id="IPR002320">
    <property type="entry name" value="Thr-tRNA-ligase_IIa"/>
</dbReference>
<evidence type="ECO:0000313" key="15">
    <source>
        <dbReference type="Proteomes" id="UP001165080"/>
    </source>
</evidence>
<dbReference type="InterPro" id="IPR047246">
    <property type="entry name" value="ThrRS_anticodon"/>
</dbReference>
<dbReference type="Pfam" id="PF00587">
    <property type="entry name" value="tRNA-synt_2b"/>
    <property type="match status" value="1"/>
</dbReference>
<dbReference type="InterPro" id="IPR002314">
    <property type="entry name" value="aa-tRNA-synt_IIb"/>
</dbReference>
<dbReference type="NCBIfam" id="TIGR00418">
    <property type="entry name" value="thrS"/>
    <property type="match status" value="1"/>
</dbReference>
<evidence type="ECO:0000256" key="10">
    <source>
        <dbReference type="ARBA" id="ARBA00031900"/>
    </source>
</evidence>
<dbReference type="InterPro" id="IPR006195">
    <property type="entry name" value="aa-tRNA-synth_II"/>
</dbReference>
<dbReference type="Gene3D" id="3.40.50.800">
    <property type="entry name" value="Anticodon-binding domain"/>
    <property type="match status" value="1"/>
</dbReference>
<dbReference type="InterPro" id="IPR033728">
    <property type="entry name" value="ThrRS_core"/>
</dbReference>
<dbReference type="Gene3D" id="3.30.980.10">
    <property type="entry name" value="Threonyl-trna Synthetase, Chain A, domain 2"/>
    <property type="match status" value="1"/>
</dbReference>
<dbReference type="HAMAP" id="MF_00184">
    <property type="entry name" value="Thr_tRNA_synth"/>
    <property type="match status" value="1"/>
</dbReference>
<dbReference type="SUPFAM" id="SSF55186">
    <property type="entry name" value="ThrRS/AlaRS common domain"/>
    <property type="match status" value="2"/>
</dbReference>
<dbReference type="SUPFAM" id="SSF55681">
    <property type="entry name" value="Class II aaRS and biotin synthetases"/>
    <property type="match status" value="1"/>
</dbReference>
<keyword evidence="6" id="KW-0862">Zinc</keyword>
<dbReference type="GO" id="GO:0004829">
    <property type="term" value="F:threonine-tRNA ligase activity"/>
    <property type="evidence" value="ECO:0007669"/>
    <property type="project" value="UniProtKB-EC"/>
</dbReference>
<proteinExistence type="inferred from homology"/>
<dbReference type="GO" id="GO:0005524">
    <property type="term" value="F:ATP binding"/>
    <property type="evidence" value="ECO:0007669"/>
    <property type="project" value="UniProtKB-KW"/>
</dbReference>
<comment type="catalytic activity">
    <reaction evidence="11">
        <text>tRNA(Thr) + L-threonine + ATP = L-threonyl-tRNA(Thr) + AMP + diphosphate + H(+)</text>
        <dbReference type="Rhea" id="RHEA:24624"/>
        <dbReference type="Rhea" id="RHEA-COMP:9670"/>
        <dbReference type="Rhea" id="RHEA-COMP:9704"/>
        <dbReference type="ChEBI" id="CHEBI:15378"/>
        <dbReference type="ChEBI" id="CHEBI:30616"/>
        <dbReference type="ChEBI" id="CHEBI:33019"/>
        <dbReference type="ChEBI" id="CHEBI:57926"/>
        <dbReference type="ChEBI" id="CHEBI:78442"/>
        <dbReference type="ChEBI" id="CHEBI:78534"/>
        <dbReference type="ChEBI" id="CHEBI:456215"/>
        <dbReference type="EC" id="6.1.1.3"/>
    </reaction>
</comment>
<dbReference type="FunFam" id="3.30.930.10:FF:000002">
    <property type="entry name" value="Threonine--tRNA ligase"/>
    <property type="match status" value="1"/>
</dbReference>
<dbReference type="PRINTS" id="PR01047">
    <property type="entry name" value="TRNASYNTHTHR"/>
</dbReference>
<evidence type="ECO:0000256" key="1">
    <source>
        <dbReference type="ARBA" id="ARBA00008226"/>
    </source>
</evidence>
<evidence type="ECO:0000256" key="8">
    <source>
        <dbReference type="ARBA" id="ARBA00022917"/>
    </source>
</evidence>
<dbReference type="InterPro" id="IPR018163">
    <property type="entry name" value="Thr/Ala-tRNA-synth_IIc_edit"/>
</dbReference>
<keyword evidence="9" id="KW-0030">Aminoacyl-tRNA synthetase</keyword>
<dbReference type="GO" id="GO:0006435">
    <property type="term" value="P:threonyl-tRNA aminoacylation"/>
    <property type="evidence" value="ECO:0007669"/>
    <property type="project" value="InterPro"/>
</dbReference>
<comment type="caution">
    <text evidence="14">The sequence shown here is derived from an EMBL/GenBank/DDBJ whole genome shotgun (WGS) entry which is preliminary data.</text>
</comment>
<keyword evidence="15" id="KW-1185">Reference proteome</keyword>
<keyword evidence="4" id="KW-0479">Metal-binding</keyword>
<dbReference type="EMBL" id="BRXU01000026">
    <property type="protein sequence ID" value="GLC59108.1"/>
    <property type="molecule type" value="Genomic_DNA"/>
</dbReference>
<keyword evidence="8" id="KW-0648">Protein biosynthesis</keyword>
<feature type="region of interest" description="Disordered" evidence="12">
    <location>
        <begin position="128"/>
        <end position="191"/>
    </location>
</feature>
<dbReference type="InterPro" id="IPR004154">
    <property type="entry name" value="Anticodon-bd"/>
</dbReference>
<sequence>MRPILQQRANAACASCRRSALGWLRSSPAASGAAASFIGGSVNPLMLGLSARTQSSWGRNSSMLAAVAEAPTATDVPLTQTSNTIKQSVFLELKTSDESEQLLRIRHSCAHIMAMAVQRLYKGVQRQRPMPVTEPPPEAHTHHQGEAAGQRRHHRHPGAGPLPFPAVSLRTRGCSPASSAPSLPLPPPCSPSPRARPLLSLPPLSPQVTIGPWTDRGFFYDFHWPADSPITDKDLKKIKKEMAKIIRADLPFVREEVSAAEAEARIRAAGEPYKLEILQSILQRDANAPITIYHIGDPAAATVAAAAAAAAPPPPAAEASAAAPAAAAPAKAPGGVKPWWDLCAGPHVSRTSDINPDAVELESIAGAYWRGDEKNAMLTRIYGTAWETPEQLKAYEQLKVEAAKRDHRKLGTELNLFSIQESSGGGLVYWHPAGAMVRHLIESFWKDVHLARGYQLVYSPHIAKADLWKTSGHLDFYRENMYEQMKVEDESYQLRPMNCPFHIAVYKDGYYSYRDLPLRLAELGTVYRYERSGALHGLFRVRGFTQDDGHIFCLPNQITSEIKGVLDLVEETLGTFGFHDYEVNLSTRPEKSVGDDAIWETAEAALVEALGAKGWAYQVDAGGGAFYGPKIDIKIRDAIGRKWQCSTIQLDFNLPERFDMAYMDSSAGRQRPIMIHRAIFGSLERFFGVLIENYMGAFPLWLAPVQVRLLPVNDNVAEYARGVAAAMKRAGIRAEVVGEASIAKLIRNAERAKTPVICVVGAKEAESDSLSVRLYGGKELGALPTQEVMSRIVMASSTKSSQF</sequence>
<evidence type="ECO:0000256" key="4">
    <source>
        <dbReference type="ARBA" id="ARBA00022723"/>
    </source>
</evidence>
<keyword evidence="5" id="KW-0547">Nucleotide-binding</keyword>
<dbReference type="InterPro" id="IPR036621">
    <property type="entry name" value="Anticodon-bd_dom_sf"/>
</dbReference>
<name>A0A9W6BVQ6_9CHLO</name>
<evidence type="ECO:0000313" key="14">
    <source>
        <dbReference type="EMBL" id="GLC59108.1"/>
    </source>
</evidence>
<protein>
    <recommendedName>
        <fullName evidence="2">threonine--tRNA ligase</fullName>
        <ecNumber evidence="2">6.1.1.3</ecNumber>
    </recommendedName>
    <alternativeName>
        <fullName evidence="10">Threonyl-tRNA synthetase</fullName>
    </alternativeName>
</protein>
<dbReference type="InterPro" id="IPR045864">
    <property type="entry name" value="aa-tRNA-synth_II/BPL/LPL"/>
</dbReference>
<dbReference type="Pfam" id="PF03129">
    <property type="entry name" value="HGTP_anticodon"/>
    <property type="match status" value="1"/>
</dbReference>
<reference evidence="14 15" key="1">
    <citation type="journal article" date="2023" name="Commun. Biol.">
        <title>Reorganization of the ancestral sex-determining regions during the evolution of trioecy in Pleodorina starrii.</title>
        <authorList>
            <person name="Takahashi K."/>
            <person name="Suzuki S."/>
            <person name="Kawai-Toyooka H."/>
            <person name="Yamamoto K."/>
            <person name="Hamaji T."/>
            <person name="Ootsuki R."/>
            <person name="Yamaguchi H."/>
            <person name="Kawachi M."/>
            <person name="Higashiyama T."/>
            <person name="Nozaki H."/>
        </authorList>
    </citation>
    <scope>NUCLEOTIDE SEQUENCE [LARGE SCALE GENOMIC DNA]</scope>
    <source>
        <strain evidence="14 15">NIES-4479</strain>
    </source>
</reference>
<dbReference type="GO" id="GO:0009570">
    <property type="term" value="C:chloroplast stroma"/>
    <property type="evidence" value="ECO:0007669"/>
    <property type="project" value="TreeGrafter"/>
</dbReference>
<dbReference type="Pfam" id="PF07973">
    <property type="entry name" value="tRNA_SAD"/>
    <property type="match status" value="1"/>
</dbReference>
<evidence type="ECO:0000259" key="13">
    <source>
        <dbReference type="PROSITE" id="PS50862"/>
    </source>
</evidence>
<evidence type="ECO:0000256" key="6">
    <source>
        <dbReference type="ARBA" id="ARBA00022833"/>
    </source>
</evidence>
<dbReference type="PROSITE" id="PS50862">
    <property type="entry name" value="AA_TRNA_LIGASE_II"/>
    <property type="match status" value="1"/>
</dbReference>
<dbReference type="PANTHER" id="PTHR11451">
    <property type="entry name" value="THREONINE-TRNA LIGASE"/>
    <property type="match status" value="1"/>
</dbReference>
<evidence type="ECO:0000256" key="2">
    <source>
        <dbReference type="ARBA" id="ARBA00013163"/>
    </source>
</evidence>
<evidence type="ECO:0000256" key="12">
    <source>
        <dbReference type="SAM" id="MobiDB-lite"/>
    </source>
</evidence>
<dbReference type="Proteomes" id="UP001165080">
    <property type="component" value="Unassembled WGS sequence"/>
</dbReference>
<organism evidence="14 15">
    <name type="scientific">Pleodorina starrii</name>
    <dbReference type="NCBI Taxonomy" id="330485"/>
    <lineage>
        <taxon>Eukaryota</taxon>
        <taxon>Viridiplantae</taxon>
        <taxon>Chlorophyta</taxon>
        <taxon>core chlorophytes</taxon>
        <taxon>Chlorophyceae</taxon>
        <taxon>CS clade</taxon>
        <taxon>Chlamydomonadales</taxon>
        <taxon>Volvocaceae</taxon>
        <taxon>Pleodorina</taxon>
    </lineage>
</organism>
<dbReference type="AlphaFoldDB" id="A0A9W6BVQ6"/>
<dbReference type="GO" id="GO:0046872">
    <property type="term" value="F:metal ion binding"/>
    <property type="evidence" value="ECO:0007669"/>
    <property type="project" value="UniProtKB-KW"/>
</dbReference>
<dbReference type="SUPFAM" id="SSF52954">
    <property type="entry name" value="Class II aaRS ABD-related"/>
    <property type="match status" value="1"/>
</dbReference>
<dbReference type="CDD" id="cd00860">
    <property type="entry name" value="ThrRS_anticodon"/>
    <property type="match status" value="1"/>
</dbReference>
<accession>A0A9W6BVQ6</accession>
<dbReference type="EC" id="6.1.1.3" evidence="2"/>
<evidence type="ECO:0000256" key="7">
    <source>
        <dbReference type="ARBA" id="ARBA00022840"/>
    </source>
</evidence>